<accession>A0AAN8TCD3</accession>
<protein>
    <submittedName>
        <fullName evidence="1">Uncharacterized protein</fullName>
    </submittedName>
</protein>
<proteinExistence type="predicted"/>
<evidence type="ECO:0000313" key="2">
    <source>
        <dbReference type="Proteomes" id="UP001371456"/>
    </source>
</evidence>
<comment type="caution">
    <text evidence="1">The sequence shown here is derived from an EMBL/GenBank/DDBJ whole genome shotgun (WGS) entry which is preliminary data.</text>
</comment>
<dbReference type="EMBL" id="JBANQN010000008">
    <property type="protein sequence ID" value="KAK6782776.1"/>
    <property type="molecule type" value="Genomic_DNA"/>
</dbReference>
<evidence type="ECO:0000313" key="1">
    <source>
        <dbReference type="EMBL" id="KAK6782776.1"/>
    </source>
</evidence>
<sequence>MPNALALQV</sequence>
<gene>
    <name evidence="1" type="ORF">RDI58_020572</name>
</gene>
<keyword evidence="2" id="KW-1185">Reference proteome</keyword>
<name>A0AAN8TCD3_SOLBU</name>
<reference evidence="1 2" key="1">
    <citation type="submission" date="2024-02" db="EMBL/GenBank/DDBJ databases">
        <title>de novo genome assembly of Solanum bulbocastanum strain 11H21.</title>
        <authorList>
            <person name="Hosaka A.J."/>
        </authorList>
    </citation>
    <scope>NUCLEOTIDE SEQUENCE [LARGE SCALE GENOMIC DNA]</scope>
    <source>
        <tissue evidence="1">Young leaves</tissue>
    </source>
</reference>
<organism evidence="1 2">
    <name type="scientific">Solanum bulbocastanum</name>
    <name type="common">Wild potato</name>
    <dbReference type="NCBI Taxonomy" id="147425"/>
    <lineage>
        <taxon>Eukaryota</taxon>
        <taxon>Viridiplantae</taxon>
        <taxon>Streptophyta</taxon>
        <taxon>Embryophyta</taxon>
        <taxon>Tracheophyta</taxon>
        <taxon>Spermatophyta</taxon>
        <taxon>Magnoliopsida</taxon>
        <taxon>eudicotyledons</taxon>
        <taxon>Gunneridae</taxon>
        <taxon>Pentapetalae</taxon>
        <taxon>asterids</taxon>
        <taxon>lamiids</taxon>
        <taxon>Solanales</taxon>
        <taxon>Solanaceae</taxon>
        <taxon>Solanoideae</taxon>
        <taxon>Solaneae</taxon>
        <taxon>Solanum</taxon>
    </lineage>
</organism>
<dbReference type="Proteomes" id="UP001371456">
    <property type="component" value="Unassembled WGS sequence"/>
</dbReference>